<sequence>MGYFMNKKIIKIEMLSTGDEVLYGQIIDTNAAWLSELLFQEGILMTSRHTVGDDLTQLICTLKQHSLDNDIIIVNGGLGPTSDDLSAQAAALANHESLILHQEWVDKIEQYFSSRGKTMSPSNIKQAMLPQSATLIDNPMGTACGFKMQINQCLLYFTPGVPSEFKEMVKTSILPEIKLSFPTLEKKLCYRLMTMGQTESDLATKIDNKLNIPTDIVVGYRAAMPMIELKLAGPEQQRNKMDELWQQIKSIVANNFLYEGVLTQHGDLGLAMLVSRILLEKNQTIAVIEQQSAGVIAQQLFECEAPLVKSEIVPLFPKDSKDYFLDTLTKNRADIVLGLVNFRERNTEFTLIIATPQQFLKFNLRYTGRQQNRHITQKILCAIALDALRRYLENMPIIGTNVWLDLIE</sequence>
<protein>
    <submittedName>
        <fullName evidence="2">CinA family nicotinamide mononucleotide deamidase-related protein</fullName>
    </submittedName>
</protein>
<dbReference type="PANTHER" id="PTHR13939">
    <property type="entry name" value="NICOTINAMIDE-NUCLEOTIDE AMIDOHYDROLASE PNCC"/>
    <property type="match status" value="1"/>
</dbReference>
<dbReference type="CDD" id="cd00885">
    <property type="entry name" value="cinA"/>
    <property type="match status" value="1"/>
</dbReference>
<dbReference type="InterPro" id="IPR036425">
    <property type="entry name" value="MoaB/Mog-like_dom_sf"/>
</dbReference>
<dbReference type="InterPro" id="IPR050101">
    <property type="entry name" value="CinA"/>
</dbReference>
<name>A0A556SB35_9GAMM</name>
<dbReference type="AlphaFoldDB" id="A0A556SB35"/>
<gene>
    <name evidence="2" type="ORF">FPQ15_09255</name>
</gene>
<reference evidence="2 3" key="1">
    <citation type="submission" date="2019-07" db="EMBL/GenBank/DDBJ databases">
        <title>Gilliamella genomes.</title>
        <authorList>
            <person name="Zheng H."/>
        </authorList>
    </citation>
    <scope>NUCLEOTIDE SEQUENCE [LARGE SCALE GENOMIC DNA]</scope>
    <source>
        <strain evidence="2 3">W8127</strain>
    </source>
</reference>
<dbReference type="NCBIfam" id="TIGR00177">
    <property type="entry name" value="molyb_syn"/>
    <property type="match status" value="1"/>
</dbReference>
<dbReference type="PIRSF" id="PIRSF006728">
    <property type="entry name" value="CinA"/>
    <property type="match status" value="1"/>
</dbReference>
<dbReference type="InterPro" id="IPR001453">
    <property type="entry name" value="MoaB/Mog_dom"/>
</dbReference>
<comment type="caution">
    <text evidence="2">The sequence shown here is derived from an EMBL/GenBank/DDBJ whole genome shotgun (WGS) entry which is preliminary data.</text>
</comment>
<evidence type="ECO:0000313" key="3">
    <source>
        <dbReference type="Proteomes" id="UP000319483"/>
    </source>
</evidence>
<dbReference type="Pfam" id="PF00994">
    <property type="entry name" value="MoCF_biosynth"/>
    <property type="match status" value="1"/>
</dbReference>
<dbReference type="Gene3D" id="3.40.980.10">
    <property type="entry name" value="MoaB/Mog-like domain"/>
    <property type="match status" value="1"/>
</dbReference>
<organism evidence="2 3">
    <name type="scientific">Gilliamella apicola</name>
    <dbReference type="NCBI Taxonomy" id="1196095"/>
    <lineage>
        <taxon>Bacteria</taxon>
        <taxon>Pseudomonadati</taxon>
        <taxon>Pseudomonadota</taxon>
        <taxon>Gammaproteobacteria</taxon>
        <taxon>Orbales</taxon>
        <taxon>Orbaceae</taxon>
        <taxon>Gilliamella</taxon>
    </lineage>
</organism>
<dbReference type="InterPro" id="IPR008135">
    <property type="entry name" value="Competence-induced_CinA"/>
</dbReference>
<dbReference type="Proteomes" id="UP000319483">
    <property type="component" value="Unassembled WGS sequence"/>
</dbReference>
<accession>A0A556SB35</accession>
<dbReference type="SUPFAM" id="SSF53218">
    <property type="entry name" value="Molybdenum cofactor biosynthesis proteins"/>
    <property type="match status" value="1"/>
</dbReference>
<proteinExistence type="predicted"/>
<dbReference type="NCBIfam" id="TIGR00200">
    <property type="entry name" value="cinA_nterm"/>
    <property type="match status" value="1"/>
</dbReference>
<dbReference type="PANTHER" id="PTHR13939:SF0">
    <property type="entry name" value="NMN AMIDOHYDROLASE-LIKE PROTEIN YFAY"/>
    <property type="match status" value="1"/>
</dbReference>
<feature type="domain" description="MoaB/Mog" evidence="1">
    <location>
        <begin position="13"/>
        <end position="180"/>
    </location>
</feature>
<evidence type="ECO:0000259" key="1">
    <source>
        <dbReference type="SMART" id="SM00852"/>
    </source>
</evidence>
<dbReference type="EMBL" id="VMHM01000011">
    <property type="protein sequence ID" value="TSJ98359.1"/>
    <property type="molecule type" value="Genomic_DNA"/>
</dbReference>
<dbReference type="SMART" id="SM00852">
    <property type="entry name" value="MoCF_biosynth"/>
    <property type="match status" value="1"/>
</dbReference>
<evidence type="ECO:0000313" key="2">
    <source>
        <dbReference type="EMBL" id="TSJ98359.1"/>
    </source>
</evidence>